<keyword evidence="2" id="KW-1185">Reference proteome</keyword>
<dbReference type="Proteomes" id="UP000095281">
    <property type="component" value="Unplaced"/>
</dbReference>
<dbReference type="WBParaSite" id="MhA1_Contig9.frz3.gene16">
    <property type="protein sequence ID" value="MhA1_Contig9.frz3.gene16"/>
    <property type="gene ID" value="MhA1_Contig9.frz3.gene16"/>
</dbReference>
<reference evidence="3" key="1">
    <citation type="submission" date="2016-11" db="UniProtKB">
        <authorList>
            <consortium name="WormBaseParasite"/>
        </authorList>
    </citation>
    <scope>IDENTIFICATION</scope>
</reference>
<sequence>MSSNQFNPKNLFLKSTASIIENIGFSTTNTTPLNILNNLLIIYFEQLCNKWKLLVEESNSDNEELDLALLAFQQNSYFGWNEFKDFLESTISSVSNVEPLPYFPVKLPEEDYNTSKIVLNDTTHADITVAQTNNDLFPKYSGLTAKDLQMENLLADSRYVSRKSFRDSLDSLSSPVLAFCNPVRLQPTLKKRKTTISKASTSQQQNKSESDQSNEEGTSIQNNQINYKAVHSVKVRDSKDQDLIKKMITHFMGQINCLSNRPFFKIPFLRLKRTFTPFESYKFSYFNGNFIN</sequence>
<proteinExistence type="predicted"/>
<protein>
    <submittedName>
        <fullName evidence="3">Bromodomain associated domain-containing protein</fullName>
    </submittedName>
</protein>
<accession>A0A1I8C1R6</accession>
<dbReference type="AlphaFoldDB" id="A0A1I8C1R6"/>
<feature type="compositionally biased region" description="Polar residues" evidence="1">
    <location>
        <begin position="196"/>
        <end position="207"/>
    </location>
</feature>
<evidence type="ECO:0000256" key="1">
    <source>
        <dbReference type="SAM" id="MobiDB-lite"/>
    </source>
</evidence>
<organism evidence="2 3">
    <name type="scientific">Meloidogyne hapla</name>
    <name type="common">Root-knot nematode worm</name>
    <dbReference type="NCBI Taxonomy" id="6305"/>
    <lineage>
        <taxon>Eukaryota</taxon>
        <taxon>Metazoa</taxon>
        <taxon>Ecdysozoa</taxon>
        <taxon>Nematoda</taxon>
        <taxon>Chromadorea</taxon>
        <taxon>Rhabditida</taxon>
        <taxon>Tylenchina</taxon>
        <taxon>Tylenchomorpha</taxon>
        <taxon>Tylenchoidea</taxon>
        <taxon>Meloidogynidae</taxon>
        <taxon>Meloidogyninae</taxon>
        <taxon>Meloidogyne</taxon>
    </lineage>
</organism>
<evidence type="ECO:0000313" key="3">
    <source>
        <dbReference type="WBParaSite" id="MhA1_Contig9.frz3.gene16"/>
    </source>
</evidence>
<feature type="region of interest" description="Disordered" evidence="1">
    <location>
        <begin position="191"/>
        <end position="222"/>
    </location>
</feature>
<evidence type="ECO:0000313" key="2">
    <source>
        <dbReference type="Proteomes" id="UP000095281"/>
    </source>
</evidence>
<name>A0A1I8C1R6_MELHA</name>